<proteinExistence type="predicted"/>
<dbReference type="RefSeq" id="WP_186505456.1">
    <property type="nucleotide sequence ID" value="NZ_JACNEP010000002.1"/>
</dbReference>
<name>A0A8J6IMN4_9ALTE</name>
<organism evidence="2 3">
    <name type="scientific">Neptunicella marina</name>
    <dbReference type="NCBI Taxonomy" id="2125989"/>
    <lineage>
        <taxon>Bacteria</taxon>
        <taxon>Pseudomonadati</taxon>
        <taxon>Pseudomonadota</taxon>
        <taxon>Gammaproteobacteria</taxon>
        <taxon>Alteromonadales</taxon>
        <taxon>Alteromonadaceae</taxon>
        <taxon>Neptunicella</taxon>
    </lineage>
</organism>
<protein>
    <recommendedName>
        <fullName evidence="4">DUF2059 domain-containing protein</fullName>
    </recommendedName>
</protein>
<dbReference type="AlphaFoldDB" id="A0A8J6IMN4"/>
<evidence type="ECO:0008006" key="4">
    <source>
        <dbReference type="Google" id="ProtNLM"/>
    </source>
</evidence>
<accession>A0A8J6IMN4</accession>
<dbReference type="PROSITE" id="PS51257">
    <property type="entry name" value="PROKAR_LIPOPROTEIN"/>
    <property type="match status" value="1"/>
</dbReference>
<keyword evidence="3" id="KW-1185">Reference proteome</keyword>
<sequence>MKKAFSLSNYMFVLLFSCLSSAYASDMKDAQAYQLMDKSGLTRAIESLPQQMQALSQQMALTEKNAGSQQAFSSLLQQSVNTDQMLQQIATYLKSQLNAEETVALLAWLSSEPTATVIDAELQSSDPQFQQNLMRYIADLQSNPPADARKQAIINFVQSTQMVEQSVKMIMSIVDGMFDGVKATRANDPQVAATLDQQKAQMEPMLQGAMQQQMVLTSYYIYRDISDEDLAKYAQFYQTDLGKKYLSIMYGAIGTALGNWGTDFVNLMVKQDTEKQSQ</sequence>
<comment type="caution">
    <text evidence="2">The sequence shown here is derived from an EMBL/GenBank/DDBJ whole genome shotgun (WGS) entry which is preliminary data.</text>
</comment>
<gene>
    <name evidence="2" type="ORF">H8B19_03840</name>
</gene>
<dbReference type="EMBL" id="JACNEP010000002">
    <property type="protein sequence ID" value="MBC3764995.1"/>
    <property type="molecule type" value="Genomic_DNA"/>
</dbReference>
<feature type="signal peptide" evidence="1">
    <location>
        <begin position="1"/>
        <end position="24"/>
    </location>
</feature>
<reference evidence="2" key="1">
    <citation type="journal article" date="2018" name="Int. J. Syst. Evol. Microbiol.">
        <title>Neptunicella marina gen. nov., sp. nov., isolated from surface seawater.</title>
        <authorList>
            <person name="Liu X."/>
            <person name="Lai Q."/>
            <person name="Du Y."/>
            <person name="Zhang X."/>
            <person name="Liu Z."/>
            <person name="Sun F."/>
            <person name="Shao Z."/>
        </authorList>
    </citation>
    <scope>NUCLEOTIDE SEQUENCE</scope>
    <source>
        <strain evidence="2">S27-2</strain>
    </source>
</reference>
<keyword evidence="1" id="KW-0732">Signal</keyword>
<reference evidence="2" key="2">
    <citation type="submission" date="2020-08" db="EMBL/GenBank/DDBJ databases">
        <authorList>
            <person name="Lai Q."/>
        </authorList>
    </citation>
    <scope>NUCLEOTIDE SEQUENCE</scope>
    <source>
        <strain evidence="2">S27-2</strain>
    </source>
</reference>
<evidence type="ECO:0000313" key="3">
    <source>
        <dbReference type="Proteomes" id="UP000601768"/>
    </source>
</evidence>
<evidence type="ECO:0000256" key="1">
    <source>
        <dbReference type="SAM" id="SignalP"/>
    </source>
</evidence>
<evidence type="ECO:0000313" key="2">
    <source>
        <dbReference type="EMBL" id="MBC3764995.1"/>
    </source>
</evidence>
<feature type="chain" id="PRO_5035171758" description="DUF2059 domain-containing protein" evidence="1">
    <location>
        <begin position="25"/>
        <end position="278"/>
    </location>
</feature>
<dbReference type="Proteomes" id="UP000601768">
    <property type="component" value="Unassembled WGS sequence"/>
</dbReference>